<dbReference type="EMBL" id="RAQO01000004">
    <property type="protein sequence ID" value="RKF20407.1"/>
    <property type="molecule type" value="Genomic_DNA"/>
</dbReference>
<protein>
    <submittedName>
        <fullName evidence="2">DUF2982 domain-containing protein</fullName>
    </submittedName>
</protein>
<sequence>MTSQYIPYYQHHSRPKTLVYLGCICLGFAWILLISQLMLSNVLASVMLFISFLNFKLAYNQAKLPRFAVVLCEDHIQYHHCYGGWSLPWQQLQSIAIPRLIQHGDYQDSHYIGLRLQHLDSFIEQLNPRFISQILTEQRPILRLALATERHDLDIQDKLFESDYYRCEDGRIITGLQAMFAHRMLTLQKLTGFHLWIDLSNIALPSTELLKLSRTYWQQAPRQTKN</sequence>
<dbReference type="OrthoDB" id="7061905at2"/>
<keyword evidence="1" id="KW-0812">Transmembrane</keyword>
<evidence type="ECO:0000256" key="1">
    <source>
        <dbReference type="SAM" id="Phobius"/>
    </source>
</evidence>
<dbReference type="InterPro" id="IPR021367">
    <property type="entry name" value="DUF2982"/>
</dbReference>
<dbReference type="AlphaFoldDB" id="A0A420EIC9"/>
<name>A0A420EIC9_9ALTE</name>
<keyword evidence="1" id="KW-0472">Membrane</keyword>
<evidence type="ECO:0000313" key="3">
    <source>
        <dbReference type="Proteomes" id="UP000286482"/>
    </source>
</evidence>
<feature type="transmembrane region" description="Helical" evidence="1">
    <location>
        <begin position="18"/>
        <end position="36"/>
    </location>
</feature>
<gene>
    <name evidence="2" type="ORF">DBZ36_08190</name>
</gene>
<dbReference type="Pfam" id="PF11201">
    <property type="entry name" value="DUF2982"/>
    <property type="match status" value="1"/>
</dbReference>
<proteinExistence type="predicted"/>
<accession>A0A420EIC9</accession>
<comment type="caution">
    <text evidence="2">The sequence shown here is derived from an EMBL/GenBank/DDBJ whole genome shotgun (WGS) entry which is preliminary data.</text>
</comment>
<organism evidence="2 3">
    <name type="scientific">Alginatibacterium sediminis</name>
    <dbReference type="NCBI Taxonomy" id="2164068"/>
    <lineage>
        <taxon>Bacteria</taxon>
        <taxon>Pseudomonadati</taxon>
        <taxon>Pseudomonadota</taxon>
        <taxon>Gammaproteobacteria</taxon>
        <taxon>Alteromonadales</taxon>
        <taxon>Alteromonadaceae</taxon>
        <taxon>Alginatibacterium</taxon>
    </lineage>
</organism>
<dbReference type="Proteomes" id="UP000286482">
    <property type="component" value="Unassembled WGS sequence"/>
</dbReference>
<keyword evidence="1" id="KW-1133">Transmembrane helix</keyword>
<keyword evidence="3" id="KW-1185">Reference proteome</keyword>
<reference evidence="2 3" key="1">
    <citation type="submission" date="2018-09" db="EMBL/GenBank/DDBJ databases">
        <authorList>
            <person name="Wang Z."/>
        </authorList>
    </citation>
    <scope>NUCLEOTIDE SEQUENCE [LARGE SCALE GENOMIC DNA]</scope>
    <source>
        <strain evidence="2 3">ALS 81</strain>
    </source>
</reference>
<dbReference type="RefSeq" id="WP_120354411.1">
    <property type="nucleotide sequence ID" value="NZ_RAQO01000004.1"/>
</dbReference>
<evidence type="ECO:0000313" key="2">
    <source>
        <dbReference type="EMBL" id="RKF20407.1"/>
    </source>
</evidence>